<dbReference type="GO" id="GO:0005737">
    <property type="term" value="C:cytoplasm"/>
    <property type="evidence" value="ECO:0007669"/>
    <property type="project" value="TreeGrafter"/>
</dbReference>
<dbReference type="AlphaFoldDB" id="A0A1H5VB02"/>
<keyword evidence="3" id="KW-0143">Chaperone</keyword>
<dbReference type="SMART" id="SM00271">
    <property type="entry name" value="DnaJ"/>
    <property type="match status" value="1"/>
</dbReference>
<dbReference type="FunFam" id="2.60.260.20:FF:000013">
    <property type="entry name" value="DnaJ subfamily B member 11"/>
    <property type="match status" value="1"/>
</dbReference>
<name>A0A1H5VB02_9PROT</name>
<keyword evidence="1" id="KW-0963">Cytoplasm</keyword>
<dbReference type="PROSITE" id="PS50076">
    <property type="entry name" value="DNAJ_2"/>
    <property type="match status" value="1"/>
</dbReference>
<protein>
    <submittedName>
        <fullName evidence="5">Curved DNA-binding protein</fullName>
    </submittedName>
</protein>
<evidence type="ECO:0000256" key="3">
    <source>
        <dbReference type="ARBA" id="ARBA00023186"/>
    </source>
</evidence>
<dbReference type="InterPro" id="IPR036869">
    <property type="entry name" value="J_dom_sf"/>
</dbReference>
<dbReference type="GO" id="GO:0042026">
    <property type="term" value="P:protein refolding"/>
    <property type="evidence" value="ECO:0007669"/>
    <property type="project" value="TreeGrafter"/>
</dbReference>
<reference evidence="5 6" key="1">
    <citation type="submission" date="2016-10" db="EMBL/GenBank/DDBJ databases">
        <authorList>
            <person name="de Groot N.N."/>
        </authorList>
    </citation>
    <scope>NUCLEOTIDE SEQUENCE [LARGE SCALE GENOMIC DNA]</scope>
    <source>
        <strain evidence="5 6">Nm13</strain>
    </source>
</reference>
<dbReference type="PANTHER" id="PTHR43096:SF52">
    <property type="entry name" value="DNAJ HOMOLOG 1, MITOCHONDRIAL-RELATED"/>
    <property type="match status" value="1"/>
</dbReference>
<proteinExistence type="predicted"/>
<sequence>MEFKDYYKTLDIARDATADEIKKAFRRLARKYHPDVSKEMDAEQKMKEINEAYTVLSDPEKRAAYDQLERQGFQAGSDFQPPPGWDAGFEFTGQGFSDAQAADFSDFFSQLFRNQMGSDARHTHRMRGEDHHAKIMLDLEDSYHGTTRSLTLRMPKLDNQGRTILVEHTLNVRIPKGVHAGQVIRLAGQGGPGHAGEASGDLFLEVHFKPHPRYRIENKDIYAALPVAPWEAVLGATVKIPVPDGLVDVRIPENSQSGRKLRLKGRGIPAATPGDLYLVLEVVLPSAATEKARKFYQTMAHELAFNPRQNLGV</sequence>
<feature type="domain" description="J" evidence="4">
    <location>
        <begin position="5"/>
        <end position="69"/>
    </location>
</feature>
<dbReference type="OrthoDB" id="9779889at2"/>
<dbReference type="Pfam" id="PF00226">
    <property type="entry name" value="DnaJ"/>
    <property type="match status" value="1"/>
</dbReference>
<accession>A0A1H5VB02</accession>
<dbReference type="SUPFAM" id="SSF46565">
    <property type="entry name" value="Chaperone J-domain"/>
    <property type="match status" value="1"/>
</dbReference>
<dbReference type="CDD" id="cd10747">
    <property type="entry name" value="DnaJ_C"/>
    <property type="match status" value="1"/>
</dbReference>
<dbReference type="FunFam" id="2.60.260.20:FF:000008">
    <property type="entry name" value="Curved DNA-binding protein"/>
    <property type="match status" value="1"/>
</dbReference>
<dbReference type="Proteomes" id="UP000236753">
    <property type="component" value="Unassembled WGS sequence"/>
</dbReference>
<evidence type="ECO:0000313" key="5">
    <source>
        <dbReference type="EMBL" id="SEF83617.1"/>
    </source>
</evidence>
<dbReference type="PRINTS" id="PR00625">
    <property type="entry name" value="JDOMAIN"/>
</dbReference>
<dbReference type="RefSeq" id="WP_103966506.1">
    <property type="nucleotide sequence ID" value="NZ_FNUX01000011.1"/>
</dbReference>
<keyword evidence="2 5" id="KW-0238">DNA-binding</keyword>
<dbReference type="InterPro" id="IPR001623">
    <property type="entry name" value="DnaJ_domain"/>
</dbReference>
<gene>
    <name evidence="5" type="ORF">SAMN05216334_11175</name>
</gene>
<dbReference type="InterPro" id="IPR002939">
    <property type="entry name" value="DnaJ_C"/>
</dbReference>
<evidence type="ECO:0000256" key="2">
    <source>
        <dbReference type="ARBA" id="ARBA00023125"/>
    </source>
</evidence>
<dbReference type="SUPFAM" id="SSF49493">
    <property type="entry name" value="HSP40/DnaJ peptide-binding domain"/>
    <property type="match status" value="2"/>
</dbReference>
<organism evidence="5 6">
    <name type="scientific">Nitrosomonas ureae</name>
    <dbReference type="NCBI Taxonomy" id="44577"/>
    <lineage>
        <taxon>Bacteria</taxon>
        <taxon>Pseudomonadati</taxon>
        <taxon>Pseudomonadota</taxon>
        <taxon>Betaproteobacteria</taxon>
        <taxon>Nitrosomonadales</taxon>
        <taxon>Nitrosomonadaceae</taxon>
        <taxon>Nitrosomonas</taxon>
    </lineage>
</organism>
<dbReference type="Gene3D" id="2.60.260.20">
    <property type="entry name" value="Urease metallochaperone UreE, N-terminal domain"/>
    <property type="match status" value="2"/>
</dbReference>
<dbReference type="CDD" id="cd06257">
    <property type="entry name" value="DnaJ"/>
    <property type="match status" value="1"/>
</dbReference>
<evidence type="ECO:0000256" key="1">
    <source>
        <dbReference type="ARBA" id="ARBA00022490"/>
    </source>
</evidence>
<dbReference type="Pfam" id="PF01556">
    <property type="entry name" value="DnaJ_C"/>
    <property type="match status" value="1"/>
</dbReference>
<dbReference type="EMBL" id="FNUX01000011">
    <property type="protein sequence ID" value="SEF83617.1"/>
    <property type="molecule type" value="Genomic_DNA"/>
</dbReference>
<evidence type="ECO:0000313" key="6">
    <source>
        <dbReference type="Proteomes" id="UP000236753"/>
    </source>
</evidence>
<dbReference type="Gene3D" id="1.10.287.110">
    <property type="entry name" value="DnaJ domain"/>
    <property type="match status" value="1"/>
</dbReference>
<dbReference type="GO" id="GO:0003677">
    <property type="term" value="F:DNA binding"/>
    <property type="evidence" value="ECO:0007669"/>
    <property type="project" value="UniProtKB-KW"/>
</dbReference>
<dbReference type="InterPro" id="IPR008971">
    <property type="entry name" value="HSP40/DnaJ_pept-bd"/>
</dbReference>
<evidence type="ECO:0000259" key="4">
    <source>
        <dbReference type="PROSITE" id="PS50076"/>
    </source>
</evidence>
<dbReference type="GO" id="GO:0051082">
    <property type="term" value="F:unfolded protein binding"/>
    <property type="evidence" value="ECO:0007669"/>
    <property type="project" value="InterPro"/>
</dbReference>
<dbReference type="PANTHER" id="PTHR43096">
    <property type="entry name" value="DNAJ HOMOLOG 1, MITOCHONDRIAL-RELATED"/>
    <property type="match status" value="1"/>
</dbReference>